<keyword evidence="5 6" id="KW-0472">Membrane</keyword>
<protein>
    <recommendedName>
        <fullName evidence="9">Transmembrane protein 19</fullName>
    </recommendedName>
</protein>
<dbReference type="Proteomes" id="UP001172673">
    <property type="component" value="Unassembled WGS sequence"/>
</dbReference>
<evidence type="ECO:0000313" key="8">
    <source>
        <dbReference type="Proteomes" id="UP001172673"/>
    </source>
</evidence>
<evidence type="ECO:0000256" key="5">
    <source>
        <dbReference type="ARBA" id="ARBA00023136"/>
    </source>
</evidence>
<proteinExistence type="inferred from homology"/>
<reference evidence="7" key="1">
    <citation type="submission" date="2022-10" db="EMBL/GenBank/DDBJ databases">
        <title>Culturing micro-colonial fungi from biological soil crusts in the Mojave desert and describing Neophaeococcomyces mojavensis, and introducing the new genera and species Taxawa tesnikishii.</title>
        <authorList>
            <person name="Kurbessoian T."/>
            <person name="Stajich J.E."/>
        </authorList>
    </citation>
    <scope>NUCLEOTIDE SEQUENCE</scope>
    <source>
        <strain evidence="7">TK_41</strain>
    </source>
</reference>
<name>A0AA39CL75_9EURO</name>
<dbReference type="InterPro" id="IPR002794">
    <property type="entry name" value="DUF92_TMEM19"/>
</dbReference>
<keyword evidence="4 6" id="KW-1133">Transmembrane helix</keyword>
<accession>A0AA39CL75</accession>
<comment type="caution">
    <text evidence="7">The sequence shown here is derived from an EMBL/GenBank/DDBJ whole genome shotgun (WGS) entry which is preliminary data.</text>
</comment>
<evidence type="ECO:0000313" key="7">
    <source>
        <dbReference type="EMBL" id="KAJ9613234.1"/>
    </source>
</evidence>
<dbReference type="EMBL" id="JAPDRK010000004">
    <property type="protein sequence ID" value="KAJ9613234.1"/>
    <property type="molecule type" value="Genomic_DNA"/>
</dbReference>
<evidence type="ECO:0000256" key="3">
    <source>
        <dbReference type="ARBA" id="ARBA00022692"/>
    </source>
</evidence>
<feature type="transmembrane region" description="Helical" evidence="6">
    <location>
        <begin position="27"/>
        <end position="56"/>
    </location>
</feature>
<dbReference type="Pfam" id="PF01940">
    <property type="entry name" value="DUF92"/>
    <property type="match status" value="1"/>
</dbReference>
<dbReference type="PANTHER" id="PTHR13353">
    <property type="entry name" value="TRANSMEMBRANE PROTEIN 19"/>
    <property type="match status" value="1"/>
</dbReference>
<feature type="transmembrane region" description="Helical" evidence="6">
    <location>
        <begin position="294"/>
        <end position="313"/>
    </location>
</feature>
<dbReference type="AlphaFoldDB" id="A0AA39CL75"/>
<organism evidence="7 8">
    <name type="scientific">Cladophialophora chaetospira</name>
    <dbReference type="NCBI Taxonomy" id="386627"/>
    <lineage>
        <taxon>Eukaryota</taxon>
        <taxon>Fungi</taxon>
        <taxon>Dikarya</taxon>
        <taxon>Ascomycota</taxon>
        <taxon>Pezizomycotina</taxon>
        <taxon>Eurotiomycetes</taxon>
        <taxon>Chaetothyriomycetidae</taxon>
        <taxon>Chaetothyriales</taxon>
        <taxon>Herpotrichiellaceae</taxon>
        <taxon>Cladophialophora</taxon>
    </lineage>
</organism>
<evidence type="ECO:0000256" key="6">
    <source>
        <dbReference type="SAM" id="Phobius"/>
    </source>
</evidence>
<evidence type="ECO:0000256" key="2">
    <source>
        <dbReference type="ARBA" id="ARBA00009012"/>
    </source>
</evidence>
<dbReference type="GO" id="GO:0016020">
    <property type="term" value="C:membrane"/>
    <property type="evidence" value="ECO:0007669"/>
    <property type="project" value="UniProtKB-SubCell"/>
</dbReference>
<evidence type="ECO:0008006" key="9">
    <source>
        <dbReference type="Google" id="ProtNLM"/>
    </source>
</evidence>
<keyword evidence="8" id="KW-1185">Reference proteome</keyword>
<feature type="transmembrane region" description="Helical" evidence="6">
    <location>
        <begin position="213"/>
        <end position="234"/>
    </location>
</feature>
<comment type="similarity">
    <text evidence="2">Belongs to the TMEM19 family.</text>
</comment>
<gene>
    <name evidence="7" type="ORF">H2200_003176</name>
</gene>
<dbReference type="PANTHER" id="PTHR13353:SF5">
    <property type="entry name" value="TRANSMEMBRANE PROTEIN 19"/>
    <property type="match status" value="1"/>
</dbReference>
<sequence>MRPMIAIPIALTILARAYLRRSLTPLGLLAAAVTATIHALHPSALPFTLLLVFFVLGTSATKVKHEVKATLTLSSSGSSGGEGPRTSIQVLANSACASILCVVHVWFYGVGGTPAVCYGAGKNDALRDVLLLGIIANYAAVTADTLSSELGILSKSQPVLITNPFRSVPKGTNGGVTLAGLLAGAGGGAAIAATSLLFLTFCASSTLNAASTFLLLTALGTAGTLLDSLLGALLQASVVDRRTGKIVEGPGGLKVLTNPRTKFQKQSDGPARRLSGEESRLINSGTDILDNNQINFLMASIITISGIVGGNLLSR</sequence>
<feature type="transmembrane region" description="Helical" evidence="6">
    <location>
        <begin position="178"/>
        <end position="201"/>
    </location>
</feature>
<comment type="subcellular location">
    <subcellularLocation>
        <location evidence="1">Membrane</location>
        <topology evidence="1">Multi-pass membrane protein</topology>
    </subcellularLocation>
</comment>
<keyword evidence="3 6" id="KW-0812">Transmembrane</keyword>
<feature type="transmembrane region" description="Helical" evidence="6">
    <location>
        <begin position="90"/>
        <end position="109"/>
    </location>
</feature>
<evidence type="ECO:0000256" key="4">
    <source>
        <dbReference type="ARBA" id="ARBA00022989"/>
    </source>
</evidence>
<evidence type="ECO:0000256" key="1">
    <source>
        <dbReference type="ARBA" id="ARBA00004141"/>
    </source>
</evidence>